<dbReference type="Proteomes" id="UP000294558">
    <property type="component" value="Unassembled WGS sequence"/>
</dbReference>
<evidence type="ECO:0000256" key="3">
    <source>
        <dbReference type="ARBA" id="ARBA00022729"/>
    </source>
</evidence>
<dbReference type="OrthoDB" id="9807888at2"/>
<dbReference type="InterPro" id="IPR001638">
    <property type="entry name" value="Solute-binding_3/MltF_N"/>
</dbReference>
<dbReference type="PANTHER" id="PTHR30085:SF7">
    <property type="entry name" value="AMINO-ACID ABC TRANSPORTER-BINDING PROTEIN YHDW-RELATED"/>
    <property type="match status" value="1"/>
</dbReference>
<dbReference type="InterPro" id="IPR051455">
    <property type="entry name" value="Bact_solute-bind_prot3"/>
</dbReference>
<evidence type="ECO:0000256" key="1">
    <source>
        <dbReference type="ARBA" id="ARBA00010333"/>
    </source>
</evidence>
<keyword evidence="9" id="KW-1185">Reference proteome</keyword>
<evidence type="ECO:0000256" key="4">
    <source>
        <dbReference type="RuleBase" id="RU003744"/>
    </source>
</evidence>
<dbReference type="InterPro" id="IPR018313">
    <property type="entry name" value="SBP_3_CS"/>
</dbReference>
<evidence type="ECO:0000313" key="8">
    <source>
        <dbReference type="EMBL" id="TDT17556.1"/>
    </source>
</evidence>
<dbReference type="EMBL" id="SOAU01000001">
    <property type="protein sequence ID" value="TDT17556.1"/>
    <property type="molecule type" value="Genomic_DNA"/>
</dbReference>
<feature type="domain" description="Solute-binding protein family 3/N-terminal" evidence="7">
    <location>
        <begin position="82"/>
        <end position="302"/>
    </location>
</feature>
<feature type="region of interest" description="Disordered" evidence="5">
    <location>
        <begin position="28"/>
        <end position="65"/>
    </location>
</feature>
<dbReference type="Gene3D" id="3.40.190.10">
    <property type="entry name" value="Periplasmic binding protein-like II"/>
    <property type="match status" value="2"/>
</dbReference>
<dbReference type="PROSITE" id="PS51257">
    <property type="entry name" value="PROKAR_LIPOPROTEIN"/>
    <property type="match status" value="1"/>
</dbReference>
<keyword evidence="2" id="KW-0813">Transport</keyword>
<dbReference type="SUPFAM" id="SSF53850">
    <property type="entry name" value="Periplasmic binding protein-like II"/>
    <property type="match status" value="1"/>
</dbReference>
<keyword evidence="3 6" id="KW-0732">Signal</keyword>
<evidence type="ECO:0000256" key="6">
    <source>
        <dbReference type="SAM" id="SignalP"/>
    </source>
</evidence>
<feature type="chain" id="PRO_5020538863" evidence="6">
    <location>
        <begin position="26"/>
        <end position="392"/>
    </location>
</feature>
<dbReference type="AlphaFoldDB" id="A0A4R7I4D2"/>
<evidence type="ECO:0000259" key="7">
    <source>
        <dbReference type="SMART" id="SM00062"/>
    </source>
</evidence>
<dbReference type="GO" id="GO:0006865">
    <property type="term" value="P:amino acid transport"/>
    <property type="evidence" value="ECO:0007669"/>
    <property type="project" value="TreeGrafter"/>
</dbReference>
<gene>
    <name evidence="8" type="ORF">BDK89_3166</name>
</gene>
<reference evidence="8 9" key="1">
    <citation type="submission" date="2019-03" db="EMBL/GenBank/DDBJ databases">
        <title>Sequencing the genomes of 1000 actinobacteria strains.</title>
        <authorList>
            <person name="Klenk H.-P."/>
        </authorList>
    </citation>
    <scope>NUCLEOTIDE SEQUENCE [LARGE SCALE GENOMIC DNA]</scope>
    <source>
        <strain evidence="8 9">DSM 18936</strain>
    </source>
</reference>
<sequence length="392" mass="41093">MTRTVTTKRWKFAAGLAAVALVAGACGGDDDDADDGDDDVATDDSAADSDDSSDDSGDDSTDDTVEVTQDGSVLAAVQDRGTLVCGGNNGLAGFGSIDAATGEASGFDIDFCRALAAAVLGDSEAIEIKALEAAERFPTLQSGEIDVLIRNTTRTASRDGAEQATFLHTTFYDGQGFMVPADTGFTTLEDLAGATVCVQTGTTTLTNLNAVSTDRGLNMTALEFESNDQLNPAFQAGQCEAWTSDASQLASFAAGMEMETTILPEIISKEPLGPAVADGDSQWAQVVDWATMATIQAWEYGIDSTNVDDFLTSEDSNILTFLGQPVTDADGNEAVKDLGLGLPNDFAYQVIKQVGNYQEIFEANLAPIGLTLEGSPNDLWTNGGLQYVPPFR</sequence>
<name>A0A4R7I4D2_9ACTN</name>
<protein>
    <submittedName>
        <fullName evidence="8">Amino acid ABC transporter substrate-binding protein (PAAT family)</fullName>
    </submittedName>
</protein>
<evidence type="ECO:0000256" key="2">
    <source>
        <dbReference type="ARBA" id="ARBA00022448"/>
    </source>
</evidence>
<dbReference type="CDD" id="cd13692">
    <property type="entry name" value="PBP2_BztA"/>
    <property type="match status" value="1"/>
</dbReference>
<dbReference type="Pfam" id="PF00497">
    <property type="entry name" value="SBP_bac_3"/>
    <property type="match status" value="1"/>
</dbReference>
<dbReference type="PROSITE" id="PS01039">
    <property type="entry name" value="SBP_BACTERIAL_3"/>
    <property type="match status" value="1"/>
</dbReference>
<comment type="caution">
    <text evidence="8">The sequence shown here is derived from an EMBL/GenBank/DDBJ whole genome shotgun (WGS) entry which is preliminary data.</text>
</comment>
<organism evidence="8 9">
    <name type="scientific">Ilumatobacter fluminis</name>
    <dbReference type="NCBI Taxonomy" id="467091"/>
    <lineage>
        <taxon>Bacteria</taxon>
        <taxon>Bacillati</taxon>
        <taxon>Actinomycetota</taxon>
        <taxon>Acidimicrobiia</taxon>
        <taxon>Acidimicrobiales</taxon>
        <taxon>Ilumatobacteraceae</taxon>
        <taxon>Ilumatobacter</taxon>
    </lineage>
</organism>
<evidence type="ECO:0000313" key="9">
    <source>
        <dbReference type="Proteomes" id="UP000294558"/>
    </source>
</evidence>
<comment type="similarity">
    <text evidence="1 4">Belongs to the bacterial solute-binding protein 3 family.</text>
</comment>
<feature type="signal peptide" evidence="6">
    <location>
        <begin position="1"/>
        <end position="25"/>
    </location>
</feature>
<dbReference type="SMART" id="SM00062">
    <property type="entry name" value="PBPb"/>
    <property type="match status" value="1"/>
</dbReference>
<dbReference type="RefSeq" id="WP_133869841.1">
    <property type="nucleotide sequence ID" value="NZ_SOAU01000001.1"/>
</dbReference>
<evidence type="ECO:0000256" key="5">
    <source>
        <dbReference type="SAM" id="MobiDB-lite"/>
    </source>
</evidence>
<accession>A0A4R7I4D2</accession>
<proteinExistence type="inferred from homology"/>
<dbReference type="PANTHER" id="PTHR30085">
    <property type="entry name" value="AMINO ACID ABC TRANSPORTER PERMEASE"/>
    <property type="match status" value="1"/>
</dbReference>